<dbReference type="Gene3D" id="2.70.70.10">
    <property type="entry name" value="Glucose Permease (Domain IIA)"/>
    <property type="match status" value="1"/>
</dbReference>
<keyword evidence="4" id="KW-1185">Reference proteome</keyword>
<dbReference type="CDD" id="cd12797">
    <property type="entry name" value="M23_peptidase"/>
    <property type="match status" value="1"/>
</dbReference>
<feature type="compositionally biased region" description="Low complexity" evidence="1">
    <location>
        <begin position="1"/>
        <end position="34"/>
    </location>
</feature>
<protein>
    <submittedName>
        <fullName evidence="3">Peptidoglycan DD-metalloendopeptidase family protein</fullName>
    </submittedName>
</protein>
<evidence type="ECO:0000313" key="3">
    <source>
        <dbReference type="EMBL" id="MTD12598.1"/>
    </source>
</evidence>
<dbReference type="PANTHER" id="PTHR21666">
    <property type="entry name" value="PEPTIDASE-RELATED"/>
    <property type="match status" value="1"/>
</dbReference>
<dbReference type="InterPro" id="IPR011055">
    <property type="entry name" value="Dup_hybrid_motif"/>
</dbReference>
<dbReference type="Pfam" id="PF01551">
    <property type="entry name" value="Peptidase_M23"/>
    <property type="match status" value="1"/>
</dbReference>
<evidence type="ECO:0000256" key="1">
    <source>
        <dbReference type="SAM" id="MobiDB-lite"/>
    </source>
</evidence>
<dbReference type="EMBL" id="WLYK01000001">
    <property type="protein sequence ID" value="MTD12598.1"/>
    <property type="molecule type" value="Genomic_DNA"/>
</dbReference>
<dbReference type="SUPFAM" id="SSF51261">
    <property type="entry name" value="Duplicated hybrid motif"/>
    <property type="match status" value="1"/>
</dbReference>
<dbReference type="InterPro" id="IPR050570">
    <property type="entry name" value="Cell_wall_metabolism_enzyme"/>
</dbReference>
<sequence length="415" mass="42889">MLSGAVSSGAGSSGTGSPTTGSSTSTEGSSTSGAQPGSGGNPIADELPVAFTPITGRVVAAPEPVPATDGMIHLVYELQLINVLAQDVRLDSVAVRGDGEDLLELAADDLPSWMRVFGATEPGTTTFGPGQAGLVWLDVTLEPDQQVPARLDHVITATPTTPSEPLIPATLTETIAATEVSTAEPVEVLPPLRGPGWVDGGSCCALTAHRGAVNSISGEFFAAERFAIDYVQVDSEGRLWSGDATSVDSYPYFGTGVYAVADGPVVAVVDGMPEQTPTVNPTGLELAEYGGNHIVQDIGNGRYAFYAHLKTGTAGAWKVGDQLTAGEQIAELGNTGNTDAPHLHFHIMDSPDPLRANGLPFVLDEFEVEGRYPSEDALGPLLEDGGPVPTEPGIARSTQRAAMPLSLDIMTYPGG</sequence>
<gene>
    <name evidence="3" type="ORF">GIS00_01395</name>
</gene>
<feature type="domain" description="M23ase beta-sheet core" evidence="2">
    <location>
        <begin position="253"/>
        <end position="350"/>
    </location>
</feature>
<feature type="region of interest" description="Disordered" evidence="1">
    <location>
        <begin position="1"/>
        <end position="47"/>
    </location>
</feature>
<organism evidence="3 4">
    <name type="scientific">Nakamurella alba</name>
    <dbReference type="NCBI Taxonomy" id="2665158"/>
    <lineage>
        <taxon>Bacteria</taxon>
        <taxon>Bacillati</taxon>
        <taxon>Actinomycetota</taxon>
        <taxon>Actinomycetes</taxon>
        <taxon>Nakamurellales</taxon>
        <taxon>Nakamurellaceae</taxon>
        <taxon>Nakamurella</taxon>
    </lineage>
</organism>
<dbReference type="Proteomes" id="UP000460221">
    <property type="component" value="Unassembled WGS sequence"/>
</dbReference>
<dbReference type="AlphaFoldDB" id="A0A7K1FER9"/>
<comment type="caution">
    <text evidence="3">The sequence shown here is derived from an EMBL/GenBank/DDBJ whole genome shotgun (WGS) entry which is preliminary data.</text>
</comment>
<proteinExistence type="predicted"/>
<evidence type="ECO:0000313" key="4">
    <source>
        <dbReference type="Proteomes" id="UP000460221"/>
    </source>
</evidence>
<dbReference type="GO" id="GO:0004222">
    <property type="term" value="F:metalloendopeptidase activity"/>
    <property type="evidence" value="ECO:0007669"/>
    <property type="project" value="TreeGrafter"/>
</dbReference>
<dbReference type="PANTHER" id="PTHR21666:SF270">
    <property type="entry name" value="MUREIN HYDROLASE ACTIVATOR ENVC"/>
    <property type="match status" value="1"/>
</dbReference>
<dbReference type="InterPro" id="IPR016047">
    <property type="entry name" value="M23ase_b-sheet_dom"/>
</dbReference>
<name>A0A7K1FER9_9ACTN</name>
<reference evidence="3 4" key="1">
    <citation type="submission" date="2019-11" db="EMBL/GenBank/DDBJ databases">
        <authorList>
            <person name="Jiang L.-Q."/>
        </authorList>
    </citation>
    <scope>NUCLEOTIDE SEQUENCE [LARGE SCALE GENOMIC DNA]</scope>
    <source>
        <strain evidence="3 4">YIM 132087</strain>
    </source>
</reference>
<evidence type="ECO:0000259" key="2">
    <source>
        <dbReference type="Pfam" id="PF01551"/>
    </source>
</evidence>
<accession>A0A7K1FER9</accession>